<feature type="transmembrane region" description="Helical" evidence="1">
    <location>
        <begin position="99"/>
        <end position="118"/>
    </location>
</feature>
<feature type="transmembrane region" description="Helical" evidence="1">
    <location>
        <begin position="196"/>
        <end position="212"/>
    </location>
</feature>
<feature type="transmembrane region" description="Helical" evidence="1">
    <location>
        <begin position="20"/>
        <end position="37"/>
    </location>
</feature>
<feature type="transmembrane region" description="Helical" evidence="1">
    <location>
        <begin position="72"/>
        <end position="92"/>
    </location>
</feature>
<dbReference type="EMBL" id="CP115174">
    <property type="protein sequence ID" value="WBO20847.1"/>
    <property type="molecule type" value="Genomic_DNA"/>
</dbReference>
<keyword evidence="1" id="KW-0472">Membrane</keyword>
<keyword evidence="1" id="KW-0812">Transmembrane</keyword>
<evidence type="ECO:0000313" key="3">
    <source>
        <dbReference type="Proteomes" id="UP001210865"/>
    </source>
</evidence>
<evidence type="ECO:0000313" key="2">
    <source>
        <dbReference type="EMBL" id="WBO20847.1"/>
    </source>
</evidence>
<organism evidence="2 3">
    <name type="scientific">Sphingomonas abietis</name>
    <dbReference type="NCBI Taxonomy" id="3012344"/>
    <lineage>
        <taxon>Bacteria</taxon>
        <taxon>Pseudomonadati</taxon>
        <taxon>Pseudomonadota</taxon>
        <taxon>Alphaproteobacteria</taxon>
        <taxon>Sphingomonadales</taxon>
        <taxon>Sphingomonadaceae</taxon>
        <taxon>Sphingomonas</taxon>
    </lineage>
</organism>
<feature type="transmembrane region" description="Helical" evidence="1">
    <location>
        <begin position="218"/>
        <end position="235"/>
    </location>
</feature>
<protein>
    <submittedName>
        <fullName evidence="2">Uncharacterized protein</fullName>
    </submittedName>
</protein>
<name>A0ABY7NH30_9SPHN</name>
<keyword evidence="3" id="KW-1185">Reference proteome</keyword>
<dbReference type="RefSeq" id="WP_270075497.1">
    <property type="nucleotide sequence ID" value="NZ_CP115174.1"/>
</dbReference>
<accession>A0ABY7NH30</accession>
<feature type="transmembrane region" description="Helical" evidence="1">
    <location>
        <begin position="300"/>
        <end position="320"/>
    </location>
</feature>
<proteinExistence type="predicted"/>
<feature type="transmembrane region" description="Helical" evidence="1">
    <location>
        <begin position="242"/>
        <end position="258"/>
    </location>
</feature>
<keyword evidence="1" id="KW-1133">Transmembrane helix</keyword>
<reference evidence="2 3" key="1">
    <citation type="submission" date="2022-12" db="EMBL/GenBank/DDBJ databases">
        <title>Sphingomonas abieness sp. nov., an endophytic bacterium isolated from Abies koreana.</title>
        <authorList>
            <person name="Jiang L."/>
            <person name="Lee J."/>
        </authorList>
    </citation>
    <scope>NUCLEOTIDE SEQUENCE [LARGE SCALE GENOMIC DNA]</scope>
    <source>
        <strain evidence="3">PAMB 00755</strain>
    </source>
</reference>
<evidence type="ECO:0000256" key="1">
    <source>
        <dbReference type="SAM" id="Phobius"/>
    </source>
</evidence>
<feature type="transmembrane region" description="Helical" evidence="1">
    <location>
        <begin position="332"/>
        <end position="353"/>
    </location>
</feature>
<feature type="transmembrane region" description="Helical" evidence="1">
    <location>
        <begin position="359"/>
        <end position="377"/>
    </location>
</feature>
<feature type="transmembrane region" description="Helical" evidence="1">
    <location>
        <begin position="171"/>
        <end position="189"/>
    </location>
</feature>
<dbReference type="Proteomes" id="UP001210865">
    <property type="component" value="Chromosome"/>
</dbReference>
<gene>
    <name evidence="2" type="ORF">PBT88_11550</name>
</gene>
<sequence>MFLNFVLAILNQHGVAMDTQKVTIIQTFVTICCGSLLFSRYTKISDTSVMVLAGIFLLLLLTNFTNTPNVKTFYDCLIIPLYIALGASAFGVKERWMNGLLLFVSLFVGMEILAPSLYSSMVNPGAYFTATREWVGGQTANHAIDDGLYIGAYRGGGSIFSLADHRVSGPFLEPLSLGYFSIIMATYFASMYRGSLLYRLIVIGICIFLSLLSDSRAASAIIIIGTPILLLRVRVPTITSWAVSPIILLLSWSIYYFQPQFLTGDYFYRIGLTFEGMDQITIADLVLGRVPIEHMFDSGYSYLLHCVTPLGVFPIIWYCCGLFTRRRNSNPTIFLMLSLYATTTLLLGGAFFSIKTASLLGYIIGIAGLGTSPLQALRRLPKNQFTSQILAPEEIPSDDETRAMRSAATQFFS</sequence>
<feature type="transmembrane region" description="Helical" evidence="1">
    <location>
        <begin position="49"/>
        <end position="66"/>
    </location>
</feature>